<comment type="similarity">
    <text evidence="2">Belongs to the SspH family.</text>
</comment>
<evidence type="ECO:0000313" key="4">
    <source>
        <dbReference type="EMBL" id="MBM7592120.1"/>
    </source>
</evidence>
<name>A0A938Y6G6_9BACL</name>
<dbReference type="NCBIfam" id="TIGR02861">
    <property type="entry name" value="SASP_H"/>
    <property type="match status" value="1"/>
</dbReference>
<evidence type="ECO:0000313" key="5">
    <source>
        <dbReference type="Proteomes" id="UP000717624"/>
    </source>
</evidence>
<accession>A0A938Y6G6</accession>
<protein>
    <submittedName>
        <fullName evidence="4">Small acid-soluble spore protein H (Minor)</fullName>
    </submittedName>
</protein>
<dbReference type="EMBL" id="JAFBEB010000020">
    <property type="protein sequence ID" value="MBM7592120.1"/>
    <property type="molecule type" value="Genomic_DNA"/>
</dbReference>
<keyword evidence="3" id="KW-0749">Sporulation</keyword>
<dbReference type="Proteomes" id="UP000717624">
    <property type="component" value="Unassembled WGS sequence"/>
</dbReference>
<comment type="caution">
    <text evidence="4">The sequence shown here is derived from an EMBL/GenBank/DDBJ whole genome shotgun (WGS) entry which is preliminary data.</text>
</comment>
<evidence type="ECO:0000256" key="3">
    <source>
        <dbReference type="ARBA" id="ARBA00022969"/>
    </source>
</evidence>
<dbReference type="GO" id="GO:0042601">
    <property type="term" value="C:endospore-forming forespore"/>
    <property type="evidence" value="ECO:0007669"/>
    <property type="project" value="InterPro"/>
</dbReference>
<comment type="subcellular location">
    <subcellularLocation>
        <location evidence="1">Spore core</location>
    </subcellularLocation>
</comment>
<dbReference type="RefSeq" id="WP_204519780.1">
    <property type="nucleotide sequence ID" value="NZ_BAABIN010000018.1"/>
</dbReference>
<gene>
    <name evidence="4" type="ORF">JOD01_003776</name>
</gene>
<keyword evidence="5" id="KW-1185">Reference proteome</keyword>
<dbReference type="HAMAP" id="MF_00667">
    <property type="entry name" value="SspH"/>
    <property type="match status" value="1"/>
</dbReference>
<dbReference type="GO" id="GO:0030435">
    <property type="term" value="P:sporulation resulting in formation of a cellular spore"/>
    <property type="evidence" value="ECO:0007669"/>
    <property type="project" value="UniProtKB-KW"/>
</dbReference>
<dbReference type="GO" id="GO:0030436">
    <property type="term" value="P:asexual sporulation"/>
    <property type="evidence" value="ECO:0007669"/>
    <property type="project" value="InterPro"/>
</dbReference>
<reference evidence="4" key="1">
    <citation type="submission" date="2021-01" db="EMBL/GenBank/DDBJ databases">
        <title>Genomic Encyclopedia of Type Strains, Phase IV (KMG-IV): sequencing the most valuable type-strain genomes for metagenomic binning, comparative biology and taxonomic classification.</title>
        <authorList>
            <person name="Goeker M."/>
        </authorList>
    </citation>
    <scope>NUCLEOTIDE SEQUENCE</scope>
    <source>
        <strain evidence="4">DSM 25523</strain>
    </source>
</reference>
<evidence type="ECO:0000256" key="2">
    <source>
        <dbReference type="ARBA" id="ARBA00006573"/>
    </source>
</evidence>
<organism evidence="4 5">
    <name type="scientific">Brevibacillus fulvus</name>
    <dbReference type="NCBI Taxonomy" id="1125967"/>
    <lineage>
        <taxon>Bacteria</taxon>
        <taxon>Bacillati</taxon>
        <taxon>Bacillota</taxon>
        <taxon>Bacilli</taxon>
        <taxon>Bacillales</taxon>
        <taxon>Paenibacillaceae</taxon>
        <taxon>Brevibacillus</taxon>
    </lineage>
</organism>
<proteinExistence type="inferred from homology"/>
<dbReference type="AlphaFoldDB" id="A0A938Y6G6"/>
<dbReference type="InterPro" id="IPR012610">
    <property type="entry name" value="SASP_SspH"/>
</dbReference>
<evidence type="ECO:0000256" key="1">
    <source>
        <dbReference type="ARBA" id="ARBA00004288"/>
    </source>
</evidence>
<dbReference type="Pfam" id="PF08141">
    <property type="entry name" value="SspH"/>
    <property type="match status" value="1"/>
</dbReference>
<sequence>MNIVRAQEILQTEQKIEVEYQGKPVWIDHVDEETATASVHLENNPANKMTVEVNQLIEK</sequence>